<organism evidence="1 2">
    <name type="scientific">Ohessyouella blattaphilus</name>
    <dbReference type="NCBI Taxonomy" id="2949333"/>
    <lineage>
        <taxon>Bacteria</taxon>
        <taxon>Bacillati</taxon>
        <taxon>Bacillota</taxon>
        <taxon>Clostridia</taxon>
        <taxon>Lachnospirales</taxon>
        <taxon>Lachnospiraceae</taxon>
        <taxon>Ohessyouella</taxon>
    </lineage>
</organism>
<reference evidence="1 2" key="1">
    <citation type="journal article" date="2022" name="Genome Biol. Evol.">
        <title>Host diet, physiology and behaviors set the stage for Lachnospiraceae cladogenesis.</title>
        <authorList>
            <person name="Vera-Ponce De Leon A."/>
            <person name="Schneider M."/>
            <person name="Jahnes B.C."/>
            <person name="Sadowski V."/>
            <person name="Camuy-Velez L.A."/>
            <person name="Duan J."/>
            <person name="Sabree Z.L."/>
        </authorList>
    </citation>
    <scope>NUCLEOTIDE SEQUENCE [LARGE SCALE GENOMIC DNA]</scope>
    <source>
        <strain evidence="1 2">PAL227</strain>
    </source>
</reference>
<sequence length="279" mass="32337">MANQYKTTIAITDITNELTLFYACFDYRVLSNYYSQVTPPEIVEQASGKRILHYENEEQNVELSNVQRLGSVYFFYEMENATNRNARLKDQWFVEKGYLKSYTVNQHDQAISDIVNIINSNLLWDLEELWIIDPYMCAEDIVKTAFQCSKRGIVIKVLNSYGVIHKNKETKDSMSASDFLTYKEVQSTKLSIVLGEETDLKIEYRTTRNGKDLSFHDRYIILKYNINNDRVWSLGASINSIGKTRSIIQIVESPGTILKLFDDLWNATNSDECRIFSNS</sequence>
<dbReference type="Proteomes" id="UP001523565">
    <property type="component" value="Unassembled WGS sequence"/>
</dbReference>
<accession>A0ABT1EL58</accession>
<evidence type="ECO:0000313" key="1">
    <source>
        <dbReference type="EMBL" id="MCP1111444.1"/>
    </source>
</evidence>
<protein>
    <submittedName>
        <fullName evidence="1">VPA1262 family N-terminal domain-containing protein</fullName>
    </submittedName>
</protein>
<proteinExistence type="predicted"/>
<dbReference type="NCBIfam" id="NF040700">
    <property type="entry name" value="VPA1262_N_dom"/>
    <property type="match status" value="1"/>
</dbReference>
<gene>
    <name evidence="1" type="ORF">NK118_14415</name>
</gene>
<comment type="caution">
    <text evidence="1">The sequence shown here is derived from an EMBL/GenBank/DDBJ whole genome shotgun (WGS) entry which is preliminary data.</text>
</comment>
<dbReference type="EMBL" id="JAMZFV010000034">
    <property type="protein sequence ID" value="MCP1111444.1"/>
    <property type="molecule type" value="Genomic_DNA"/>
</dbReference>
<dbReference type="RefSeq" id="WP_262070306.1">
    <property type="nucleotide sequence ID" value="NZ_JAMXOC010000034.1"/>
</dbReference>
<keyword evidence="2" id="KW-1185">Reference proteome</keyword>
<name>A0ABT1EL58_9FIRM</name>
<evidence type="ECO:0000313" key="2">
    <source>
        <dbReference type="Proteomes" id="UP001523565"/>
    </source>
</evidence>